<feature type="transmembrane region" description="Helical" evidence="1">
    <location>
        <begin position="20"/>
        <end position="44"/>
    </location>
</feature>
<proteinExistence type="predicted"/>
<dbReference type="InterPro" id="IPR004843">
    <property type="entry name" value="Calcineurin-like_PHP"/>
</dbReference>
<gene>
    <name evidence="3" type="ORF">SAMN02745114_00821</name>
</gene>
<dbReference type="AlphaFoldDB" id="A0A1T4LAT2"/>
<evidence type="ECO:0000313" key="3">
    <source>
        <dbReference type="EMBL" id="SJZ51721.1"/>
    </source>
</evidence>
<dbReference type="Gene3D" id="3.60.21.10">
    <property type="match status" value="1"/>
</dbReference>
<dbReference type="Proteomes" id="UP000190657">
    <property type="component" value="Unassembled WGS sequence"/>
</dbReference>
<dbReference type="EMBL" id="FUWW01000007">
    <property type="protein sequence ID" value="SJZ51721.1"/>
    <property type="molecule type" value="Genomic_DNA"/>
</dbReference>
<keyword evidence="1" id="KW-1133">Transmembrane helix</keyword>
<keyword evidence="1" id="KW-0812">Transmembrane</keyword>
<dbReference type="RefSeq" id="WP_078768309.1">
    <property type="nucleotide sequence ID" value="NZ_FUWW01000007.1"/>
</dbReference>
<feature type="domain" description="Calcineurin-like phosphoesterase" evidence="2">
    <location>
        <begin position="84"/>
        <end position="344"/>
    </location>
</feature>
<evidence type="ECO:0000259" key="2">
    <source>
        <dbReference type="Pfam" id="PF00149"/>
    </source>
</evidence>
<dbReference type="PANTHER" id="PTHR32440">
    <property type="entry name" value="PHOSPHATASE DCR2-RELATED-RELATED"/>
    <property type="match status" value="1"/>
</dbReference>
<keyword evidence="1" id="KW-0472">Membrane</keyword>
<name>A0A1T4LAT2_9FIRM</name>
<dbReference type="InterPro" id="IPR029052">
    <property type="entry name" value="Metallo-depent_PP-like"/>
</dbReference>
<keyword evidence="4" id="KW-1185">Reference proteome</keyword>
<accession>A0A1T4LAT2</accession>
<dbReference type="GO" id="GO:0016788">
    <property type="term" value="F:hydrolase activity, acting on ester bonds"/>
    <property type="evidence" value="ECO:0007669"/>
    <property type="project" value="TreeGrafter"/>
</dbReference>
<reference evidence="4" key="1">
    <citation type="submission" date="2017-02" db="EMBL/GenBank/DDBJ databases">
        <authorList>
            <person name="Varghese N."/>
            <person name="Submissions S."/>
        </authorList>
    </citation>
    <scope>NUCLEOTIDE SEQUENCE [LARGE SCALE GENOMIC DNA]</scope>
    <source>
        <strain evidence="4">ATCC 51222</strain>
    </source>
</reference>
<protein>
    <submittedName>
        <fullName evidence="3">Calcineurin-like phosphoesterase</fullName>
    </submittedName>
</protein>
<dbReference type="STRING" id="290054.SAMN02745114_00821"/>
<dbReference type="PANTHER" id="PTHR32440:SF0">
    <property type="entry name" value="PHOSPHATASE DCR2-RELATED"/>
    <property type="match status" value="1"/>
</dbReference>
<dbReference type="Pfam" id="PF00149">
    <property type="entry name" value="Metallophos"/>
    <property type="match status" value="1"/>
</dbReference>
<dbReference type="OrthoDB" id="9780884at2"/>
<dbReference type="SUPFAM" id="SSF56300">
    <property type="entry name" value="Metallo-dependent phosphatases"/>
    <property type="match status" value="1"/>
</dbReference>
<evidence type="ECO:0000256" key="1">
    <source>
        <dbReference type="SAM" id="Phobius"/>
    </source>
</evidence>
<dbReference type="GO" id="GO:0005737">
    <property type="term" value="C:cytoplasm"/>
    <property type="evidence" value="ECO:0007669"/>
    <property type="project" value="TreeGrafter"/>
</dbReference>
<evidence type="ECO:0000313" key="4">
    <source>
        <dbReference type="Proteomes" id="UP000190657"/>
    </source>
</evidence>
<organism evidence="3 4">
    <name type="scientific">Eubacterium coprostanoligenes</name>
    <dbReference type="NCBI Taxonomy" id="290054"/>
    <lineage>
        <taxon>Bacteria</taxon>
        <taxon>Bacillati</taxon>
        <taxon>Bacillota</taxon>
        <taxon>Clostridia</taxon>
        <taxon>Eubacteriales</taxon>
        <taxon>Eubacteriaceae</taxon>
        <taxon>Eubacterium</taxon>
    </lineage>
</organism>
<sequence length="424" mass="48424">MAKTKTKKPKKTAKQKWTIFGKVIMWIVIVIAIIAAVIATMNAISVKSTNNFISTINAVEYDNQLKPAVDEKDGYYTFTTDKDFKVVQLSDVHIGAGFMSTKKDIMAANAVEAMVRAEKPDLVVVTGDIGYPVPFQSGTLNNKNAAKIFANLMEKMGVYWCLTYGNHDTEAYSFFNRADISKIYSNKEKYPHCLFQSGPEDVDGYGNYPIKVKNSAGKITQVFFMVDSHSYTDGDYFGALWKYDCIHKNQIDWYEKNVKAFTEENGGEVPKSMMFFHIPIQEMQTAYYEYRDNGFKDTDRVKYVYGKTGESGKVVYASDKNEGMFEKIKELGSTKGVFFGHDHTNNISFMYDGIQLGYSYTVDYLAYMGIYQYGLQRGCAVMEVHPDGTYDRTLENYYQDKYKSINEKEKVTMKDYHSDLVSRE</sequence>